<reference evidence="1 3" key="1">
    <citation type="journal article" date="2011" name="Nature">
        <title>The Medicago genome provides insight into the evolution of rhizobial symbioses.</title>
        <authorList>
            <person name="Young N.D."/>
            <person name="Debelle F."/>
            <person name="Oldroyd G.E."/>
            <person name="Geurts R."/>
            <person name="Cannon S.B."/>
            <person name="Udvardi M.K."/>
            <person name="Benedito V.A."/>
            <person name="Mayer K.F."/>
            <person name="Gouzy J."/>
            <person name="Schoof H."/>
            <person name="Van de Peer Y."/>
            <person name="Proost S."/>
            <person name="Cook D.R."/>
            <person name="Meyers B.C."/>
            <person name="Spannagl M."/>
            <person name="Cheung F."/>
            <person name="De Mita S."/>
            <person name="Krishnakumar V."/>
            <person name="Gundlach H."/>
            <person name="Zhou S."/>
            <person name="Mudge J."/>
            <person name="Bharti A.K."/>
            <person name="Murray J.D."/>
            <person name="Naoumkina M.A."/>
            <person name="Rosen B."/>
            <person name="Silverstein K.A."/>
            <person name="Tang H."/>
            <person name="Rombauts S."/>
            <person name="Zhao P.X."/>
            <person name="Zhou P."/>
            <person name="Barbe V."/>
            <person name="Bardou P."/>
            <person name="Bechner M."/>
            <person name="Bellec A."/>
            <person name="Berger A."/>
            <person name="Berges H."/>
            <person name="Bidwell S."/>
            <person name="Bisseling T."/>
            <person name="Choisne N."/>
            <person name="Couloux A."/>
            <person name="Denny R."/>
            <person name="Deshpande S."/>
            <person name="Dai X."/>
            <person name="Doyle J.J."/>
            <person name="Dudez A.M."/>
            <person name="Farmer A.D."/>
            <person name="Fouteau S."/>
            <person name="Franken C."/>
            <person name="Gibelin C."/>
            <person name="Gish J."/>
            <person name="Goldstein S."/>
            <person name="Gonzalez A.J."/>
            <person name="Green P.J."/>
            <person name="Hallab A."/>
            <person name="Hartog M."/>
            <person name="Hua A."/>
            <person name="Humphray S.J."/>
            <person name="Jeong D.H."/>
            <person name="Jing Y."/>
            <person name="Jocker A."/>
            <person name="Kenton S.M."/>
            <person name="Kim D.J."/>
            <person name="Klee K."/>
            <person name="Lai H."/>
            <person name="Lang C."/>
            <person name="Lin S."/>
            <person name="Macmil S.L."/>
            <person name="Magdelenat G."/>
            <person name="Matthews L."/>
            <person name="McCorrison J."/>
            <person name="Monaghan E.L."/>
            <person name="Mun J.H."/>
            <person name="Najar F.Z."/>
            <person name="Nicholson C."/>
            <person name="Noirot C."/>
            <person name="O'Bleness M."/>
            <person name="Paule C.R."/>
            <person name="Poulain J."/>
            <person name="Prion F."/>
            <person name="Qin B."/>
            <person name="Qu C."/>
            <person name="Retzel E.F."/>
            <person name="Riddle C."/>
            <person name="Sallet E."/>
            <person name="Samain S."/>
            <person name="Samson N."/>
            <person name="Sanders I."/>
            <person name="Saurat O."/>
            <person name="Scarpelli C."/>
            <person name="Schiex T."/>
            <person name="Segurens B."/>
            <person name="Severin A.J."/>
            <person name="Sherrier D.J."/>
            <person name="Shi R."/>
            <person name="Sims S."/>
            <person name="Singer S.R."/>
            <person name="Sinharoy S."/>
            <person name="Sterck L."/>
            <person name="Viollet A."/>
            <person name="Wang B.B."/>
            <person name="Wang K."/>
            <person name="Wang M."/>
            <person name="Wang X."/>
            <person name="Warfsmann J."/>
            <person name="Weissenbach J."/>
            <person name="White D.D."/>
            <person name="White J.D."/>
            <person name="Wiley G.B."/>
            <person name="Wincker P."/>
            <person name="Xing Y."/>
            <person name="Yang L."/>
            <person name="Yao Z."/>
            <person name="Ying F."/>
            <person name="Zhai J."/>
            <person name="Zhou L."/>
            <person name="Zuber A."/>
            <person name="Denarie J."/>
            <person name="Dixon R.A."/>
            <person name="May G.D."/>
            <person name="Schwartz D.C."/>
            <person name="Rogers J."/>
            <person name="Quetier F."/>
            <person name="Town C.D."/>
            <person name="Roe B.A."/>
        </authorList>
    </citation>
    <scope>NUCLEOTIDE SEQUENCE [LARGE SCALE GENOMIC DNA]</scope>
    <source>
        <strain evidence="1">A17</strain>
        <strain evidence="2 3">cv. Jemalong A17</strain>
    </source>
</reference>
<keyword evidence="3" id="KW-1185">Reference proteome</keyword>
<dbReference type="Proteomes" id="UP000002051">
    <property type="component" value="Unassembled WGS sequence"/>
</dbReference>
<dbReference type="HOGENOM" id="CLU_2743879_0_0_1"/>
<dbReference type="EnsemblPlants" id="AES80580">
    <property type="protein sequence ID" value="AES80580"/>
    <property type="gene ID" value="MTR_7g082410"/>
</dbReference>
<proteinExistence type="predicted"/>
<evidence type="ECO:0000313" key="1">
    <source>
        <dbReference type="EMBL" id="AES80580.1"/>
    </source>
</evidence>
<protein>
    <submittedName>
        <fullName evidence="1 2">Uncharacterized protein</fullName>
    </submittedName>
</protein>
<reference evidence="1 3" key="2">
    <citation type="journal article" date="2014" name="BMC Genomics">
        <title>An improved genome release (version Mt4.0) for the model legume Medicago truncatula.</title>
        <authorList>
            <person name="Tang H."/>
            <person name="Krishnakumar V."/>
            <person name="Bidwell S."/>
            <person name="Rosen B."/>
            <person name="Chan A."/>
            <person name="Zhou S."/>
            <person name="Gentzbittel L."/>
            <person name="Childs K.L."/>
            <person name="Yandell M."/>
            <person name="Gundlach H."/>
            <person name="Mayer K.F."/>
            <person name="Schwartz D.C."/>
            <person name="Town C.D."/>
        </authorList>
    </citation>
    <scope>GENOME REANNOTATION</scope>
    <source>
        <strain evidence="2 3">cv. Jemalong A17</strain>
    </source>
</reference>
<dbReference type="EMBL" id="CM001223">
    <property type="protein sequence ID" value="AES80580.1"/>
    <property type="molecule type" value="Genomic_DNA"/>
</dbReference>
<reference evidence="2" key="3">
    <citation type="submission" date="2015-04" db="UniProtKB">
        <authorList>
            <consortium name="EnsemblPlants"/>
        </authorList>
    </citation>
    <scope>IDENTIFICATION</scope>
    <source>
        <strain evidence="2">cv. Jemalong A17</strain>
    </source>
</reference>
<name>G7KUD0_MEDTR</name>
<gene>
    <name evidence="1" type="ordered locus">MTR_7g082410</name>
</gene>
<sequence length="71" mass="7419">MVGPLPGPCICGSSSSCVDSSGVCGNDGRTEFRCFSKDGLHATTCNSPIVSSSSKFIISLSQTLVYVCFYN</sequence>
<organism evidence="1 3">
    <name type="scientific">Medicago truncatula</name>
    <name type="common">Barrel medic</name>
    <name type="synonym">Medicago tribuloides</name>
    <dbReference type="NCBI Taxonomy" id="3880"/>
    <lineage>
        <taxon>Eukaryota</taxon>
        <taxon>Viridiplantae</taxon>
        <taxon>Streptophyta</taxon>
        <taxon>Embryophyta</taxon>
        <taxon>Tracheophyta</taxon>
        <taxon>Spermatophyta</taxon>
        <taxon>Magnoliopsida</taxon>
        <taxon>eudicotyledons</taxon>
        <taxon>Gunneridae</taxon>
        <taxon>Pentapetalae</taxon>
        <taxon>rosids</taxon>
        <taxon>fabids</taxon>
        <taxon>Fabales</taxon>
        <taxon>Fabaceae</taxon>
        <taxon>Papilionoideae</taxon>
        <taxon>50 kb inversion clade</taxon>
        <taxon>NPAAA clade</taxon>
        <taxon>Hologalegina</taxon>
        <taxon>IRL clade</taxon>
        <taxon>Trifolieae</taxon>
        <taxon>Medicago</taxon>
    </lineage>
</organism>
<evidence type="ECO:0000313" key="3">
    <source>
        <dbReference type="Proteomes" id="UP000002051"/>
    </source>
</evidence>
<evidence type="ECO:0000313" key="2">
    <source>
        <dbReference type="EnsemblPlants" id="AES80580"/>
    </source>
</evidence>
<dbReference type="PaxDb" id="3880-AES80580"/>
<dbReference type="AlphaFoldDB" id="G7KUD0"/>
<accession>G7KUD0</accession>